<dbReference type="InterPro" id="IPR017896">
    <property type="entry name" value="4Fe4S_Fe-S-bd"/>
</dbReference>
<dbReference type="Proteomes" id="UP001281761">
    <property type="component" value="Unassembled WGS sequence"/>
</dbReference>
<evidence type="ECO:0000256" key="3">
    <source>
        <dbReference type="ARBA" id="ARBA00022485"/>
    </source>
</evidence>
<dbReference type="PANTHER" id="PTHR42859">
    <property type="entry name" value="OXIDOREDUCTASE"/>
    <property type="match status" value="1"/>
</dbReference>
<feature type="domain" description="4Fe-4S ferredoxin-type" evidence="8">
    <location>
        <begin position="144"/>
        <end position="173"/>
    </location>
</feature>
<proteinExistence type="inferred from homology"/>
<dbReference type="InterPro" id="IPR017900">
    <property type="entry name" value="4Fe4S_Fe_S_CS"/>
</dbReference>
<keyword evidence="5" id="KW-0249">Electron transport</keyword>
<protein>
    <submittedName>
        <fullName evidence="9">Fe-hydrogenase, simple</fullName>
        <ecNumber evidence="9">1.12.7.2</ecNumber>
    </submittedName>
</protein>
<keyword evidence="10" id="KW-1185">Reference proteome</keyword>
<evidence type="ECO:0000256" key="5">
    <source>
        <dbReference type="ARBA" id="ARBA00022982"/>
    </source>
</evidence>
<dbReference type="EMBL" id="JARBJD010000030">
    <property type="protein sequence ID" value="KAK2959371.1"/>
    <property type="molecule type" value="Genomic_DNA"/>
</dbReference>
<evidence type="ECO:0000313" key="10">
    <source>
        <dbReference type="Proteomes" id="UP001281761"/>
    </source>
</evidence>
<comment type="similarity">
    <text evidence="1">Belongs to the NARF family.</text>
</comment>
<dbReference type="Gene3D" id="3.30.70.20">
    <property type="match status" value="2"/>
</dbReference>
<keyword evidence="3" id="KW-0004">4Fe-4S</keyword>
<dbReference type="EC" id="1.12.7.2" evidence="9"/>
<dbReference type="Pfam" id="PF02906">
    <property type="entry name" value="Fe_hyd_lg_C"/>
    <property type="match status" value="1"/>
</dbReference>
<feature type="domain" description="4Fe-4S ferredoxin-type" evidence="8">
    <location>
        <begin position="113"/>
        <end position="143"/>
    </location>
</feature>
<dbReference type="GO" id="GO:0008901">
    <property type="term" value="F:ferredoxin hydrogenase activity"/>
    <property type="evidence" value="ECO:0007669"/>
    <property type="project" value="UniProtKB-EC"/>
</dbReference>
<dbReference type="PANTHER" id="PTHR42859:SF10">
    <property type="entry name" value="DIMETHYLSULFOXIDE REDUCTASE CHAIN B"/>
    <property type="match status" value="1"/>
</dbReference>
<accession>A0ABQ9Y6L6</accession>
<keyword evidence="2" id="KW-0813">Transport</keyword>
<dbReference type="InterPro" id="IPR050294">
    <property type="entry name" value="RnfB_subfamily"/>
</dbReference>
<dbReference type="Pfam" id="PF00037">
    <property type="entry name" value="Fer4"/>
    <property type="match status" value="2"/>
</dbReference>
<keyword evidence="9" id="KW-0560">Oxidoreductase</keyword>
<sequence length="523" mass="57495">MQLGVKNGRSEHFRALMASVIKSVFAGDLPETVQGIPESLANEQTKSDYNISVEQEQELVSKQIIAILGYVPKEDGPDEKSLKEYANDALTRPLNSYKPEVVIFKAGCNRCNKKKYFISDACEGCVARPCIVNCPKKAIFRKDGKCHIDESKCIACGLCQKNCPYDAIVRRKIPCADECPTEALSKDAEGYSHINPDKCIHCGRCMVRCPFGCISMTSMVIDVARYIKEKERPVVAMFAPAVFGQFPANPAQLRNACLKCGFSDMVEVAVGADTTSITEATEFLEHVGTGKQPVLLTSCCPAWVRSVRVHIPKLAQYISTTGSPMRYTGDLLKERDPNCITVFVGPCTAKRGEVQLVDNTDLCITSEEMLALFNACGVNPSTMSKEDTSTTRLPSQESVQYCVKEAVSLAVLHAVPKAVKGISEDEEKKETQKILFDKTKTSEIAVKPIYVSPLDRQSFNKIKQWGENTDQIPGNLIECMCCDGGCVAGSGNIVAPNIAQARVLKLKEERPLFKDIENVTELE</sequence>
<name>A0ABQ9Y6L6_9EUKA</name>
<evidence type="ECO:0000256" key="7">
    <source>
        <dbReference type="ARBA" id="ARBA00023014"/>
    </source>
</evidence>
<reference evidence="9 10" key="1">
    <citation type="journal article" date="2022" name="bioRxiv">
        <title>Genomics of Preaxostyla Flagellates Illuminates Evolutionary Transitions and the Path Towards Mitochondrial Loss.</title>
        <authorList>
            <person name="Novak L.V.F."/>
            <person name="Treitli S.C."/>
            <person name="Pyrih J."/>
            <person name="Halakuc P."/>
            <person name="Pipaliya S.V."/>
            <person name="Vacek V."/>
            <person name="Brzon O."/>
            <person name="Soukal P."/>
            <person name="Eme L."/>
            <person name="Dacks J.B."/>
            <person name="Karnkowska A."/>
            <person name="Elias M."/>
            <person name="Hampl V."/>
        </authorList>
    </citation>
    <scope>NUCLEOTIDE SEQUENCE [LARGE SCALE GENOMIC DNA]</scope>
    <source>
        <strain evidence="9">NAU3</strain>
        <tissue evidence="9">Gut</tissue>
    </source>
</reference>
<evidence type="ECO:0000259" key="8">
    <source>
        <dbReference type="PROSITE" id="PS51379"/>
    </source>
</evidence>
<organism evidence="9 10">
    <name type="scientific">Blattamonas nauphoetae</name>
    <dbReference type="NCBI Taxonomy" id="2049346"/>
    <lineage>
        <taxon>Eukaryota</taxon>
        <taxon>Metamonada</taxon>
        <taxon>Preaxostyla</taxon>
        <taxon>Oxymonadida</taxon>
        <taxon>Blattamonas</taxon>
    </lineage>
</organism>
<gene>
    <name evidence="9" type="ORF">BLNAU_5680</name>
</gene>
<dbReference type="Gene3D" id="3.40.50.1780">
    <property type="match status" value="1"/>
</dbReference>
<comment type="caution">
    <text evidence="9">The sequence shown here is derived from an EMBL/GenBank/DDBJ whole genome shotgun (WGS) entry which is preliminary data.</text>
</comment>
<evidence type="ECO:0000256" key="4">
    <source>
        <dbReference type="ARBA" id="ARBA00022723"/>
    </source>
</evidence>
<dbReference type="InterPro" id="IPR009016">
    <property type="entry name" value="Fe_hydrogenase"/>
</dbReference>
<keyword evidence="6" id="KW-0408">Iron</keyword>
<evidence type="ECO:0000256" key="1">
    <source>
        <dbReference type="ARBA" id="ARBA00006596"/>
    </source>
</evidence>
<evidence type="ECO:0000256" key="2">
    <source>
        <dbReference type="ARBA" id="ARBA00022448"/>
    </source>
</evidence>
<dbReference type="PROSITE" id="PS00198">
    <property type="entry name" value="4FE4S_FER_1"/>
    <property type="match status" value="1"/>
</dbReference>
<keyword evidence="7" id="KW-0411">Iron-sulfur</keyword>
<keyword evidence="4" id="KW-0479">Metal-binding</keyword>
<dbReference type="SUPFAM" id="SSF53920">
    <property type="entry name" value="Fe-only hydrogenase"/>
    <property type="match status" value="1"/>
</dbReference>
<evidence type="ECO:0000313" key="9">
    <source>
        <dbReference type="EMBL" id="KAK2959371.1"/>
    </source>
</evidence>
<feature type="domain" description="4Fe-4S ferredoxin-type" evidence="8">
    <location>
        <begin position="190"/>
        <end position="219"/>
    </location>
</feature>
<evidence type="ECO:0000256" key="6">
    <source>
        <dbReference type="ARBA" id="ARBA00023004"/>
    </source>
</evidence>
<dbReference type="InterPro" id="IPR004108">
    <property type="entry name" value="Fe_hydrogenase_lsu_C"/>
</dbReference>
<dbReference type="Gene3D" id="3.40.950.10">
    <property type="entry name" value="Fe-only Hydrogenase (Larger Subunit), Chain L, domain 3"/>
    <property type="match status" value="1"/>
</dbReference>
<dbReference type="PROSITE" id="PS51379">
    <property type="entry name" value="4FE4S_FER_2"/>
    <property type="match status" value="3"/>
</dbReference>
<dbReference type="SUPFAM" id="SSF54862">
    <property type="entry name" value="4Fe-4S ferredoxins"/>
    <property type="match status" value="1"/>
</dbReference>